<name>A0AAD9GR75_9STRA</name>
<reference evidence="1" key="1">
    <citation type="submission" date="2023-08" db="EMBL/GenBank/DDBJ databases">
        <title>Reference Genome Resource for the Citrus Pathogen Phytophthora citrophthora.</title>
        <authorList>
            <person name="Moller H."/>
            <person name="Coetzee B."/>
            <person name="Rose L.J."/>
            <person name="Van Niekerk J.M."/>
        </authorList>
    </citation>
    <scope>NUCLEOTIDE SEQUENCE</scope>
    <source>
        <strain evidence="1">STE-U-9442</strain>
    </source>
</reference>
<sequence length="120" mass="13083">MQMMQRRAQYPAYARVLWTISLLVGIALILTFLCCALGADCADCCRILSQKPMPPMLEAAKVQEEKKKESKTDKPLLADLSSVSAAIHLQTGELGKLSASLDEKERTCSAAVRSQGILQS</sequence>
<evidence type="ECO:0000313" key="2">
    <source>
        <dbReference type="Proteomes" id="UP001259832"/>
    </source>
</evidence>
<comment type="caution">
    <text evidence="1">The sequence shown here is derived from an EMBL/GenBank/DDBJ whole genome shotgun (WGS) entry which is preliminary data.</text>
</comment>
<dbReference type="EMBL" id="JASMQC010000007">
    <property type="protein sequence ID" value="KAK1943225.1"/>
    <property type="molecule type" value="Genomic_DNA"/>
</dbReference>
<gene>
    <name evidence="1" type="ORF">P3T76_004621</name>
</gene>
<keyword evidence="2" id="KW-1185">Reference proteome</keyword>
<accession>A0AAD9GR75</accession>
<dbReference type="AlphaFoldDB" id="A0AAD9GR75"/>
<proteinExistence type="predicted"/>
<organism evidence="1 2">
    <name type="scientific">Phytophthora citrophthora</name>
    <dbReference type="NCBI Taxonomy" id="4793"/>
    <lineage>
        <taxon>Eukaryota</taxon>
        <taxon>Sar</taxon>
        <taxon>Stramenopiles</taxon>
        <taxon>Oomycota</taxon>
        <taxon>Peronosporomycetes</taxon>
        <taxon>Peronosporales</taxon>
        <taxon>Peronosporaceae</taxon>
        <taxon>Phytophthora</taxon>
    </lineage>
</organism>
<evidence type="ECO:0000313" key="1">
    <source>
        <dbReference type="EMBL" id="KAK1943225.1"/>
    </source>
</evidence>
<protein>
    <submittedName>
        <fullName evidence="1">Uncharacterized protein</fullName>
    </submittedName>
</protein>
<dbReference type="Proteomes" id="UP001259832">
    <property type="component" value="Unassembled WGS sequence"/>
</dbReference>